<keyword evidence="1" id="KW-0805">Transcription regulation</keyword>
<dbReference type="InterPro" id="IPR040238">
    <property type="entry name" value="TAL-like"/>
</dbReference>
<keyword evidence="3" id="KW-0804">Transcription</keyword>
<dbReference type="GO" id="GO:0000978">
    <property type="term" value="F:RNA polymerase II cis-regulatory region sequence-specific DNA binding"/>
    <property type="evidence" value="ECO:0007669"/>
    <property type="project" value="TreeGrafter"/>
</dbReference>
<feature type="compositionally biased region" description="Polar residues" evidence="4">
    <location>
        <begin position="76"/>
        <end position="97"/>
    </location>
</feature>
<dbReference type="Gene3D" id="4.10.280.10">
    <property type="entry name" value="Helix-loop-helix DNA-binding domain"/>
    <property type="match status" value="1"/>
</dbReference>
<dbReference type="STRING" id="8078.ENSFHEP00000031731"/>
<sequence>VARRVFLNSRERLRQKFIPTHPPDKKLTKNKILHLAVKYINSLVTLLNDQAQNRSRDSADDKAEYGVSAARLDGNGQRTLFQRDTPSATSRGSAASW</sequence>
<evidence type="ECO:0000256" key="3">
    <source>
        <dbReference type="ARBA" id="ARBA00023163"/>
    </source>
</evidence>
<dbReference type="SMART" id="SM00353">
    <property type="entry name" value="HLH"/>
    <property type="match status" value="1"/>
</dbReference>
<dbReference type="Ensembl" id="ENSFHET00000024455.1">
    <property type="protein sequence ID" value="ENSFHEP00000031731.1"/>
    <property type="gene ID" value="ENSFHEG00000017802.1"/>
</dbReference>
<keyword evidence="7" id="KW-1185">Reference proteome</keyword>
<feature type="domain" description="BHLH" evidence="5">
    <location>
        <begin position="1"/>
        <end position="43"/>
    </location>
</feature>
<accession>A0A3Q2QUY1</accession>
<feature type="compositionally biased region" description="Basic and acidic residues" evidence="4">
    <location>
        <begin position="54"/>
        <end position="64"/>
    </location>
</feature>
<evidence type="ECO:0000256" key="1">
    <source>
        <dbReference type="ARBA" id="ARBA00023015"/>
    </source>
</evidence>
<evidence type="ECO:0000313" key="6">
    <source>
        <dbReference type="Ensembl" id="ENSFHEP00000031731.1"/>
    </source>
</evidence>
<dbReference type="GeneTree" id="ENSGT00940000166140"/>
<dbReference type="PANTHER" id="PTHR13864:SF15">
    <property type="entry name" value="T-CELL ACUTE LYMPHOCYTIC LEUKEMIA PROTEIN 1 HOMOLOG-RELATED"/>
    <property type="match status" value="1"/>
</dbReference>
<dbReference type="InterPro" id="IPR011598">
    <property type="entry name" value="bHLH_dom"/>
</dbReference>
<dbReference type="SUPFAM" id="SSF47459">
    <property type="entry name" value="HLH, helix-loop-helix DNA-binding domain"/>
    <property type="match status" value="1"/>
</dbReference>
<dbReference type="PANTHER" id="PTHR13864">
    <property type="entry name" value="T-CELL ACUTE LYMPHOCYTIC LEUKEMIA/STEM CELL LEUKEMIA-RELATED"/>
    <property type="match status" value="1"/>
</dbReference>
<name>A0A3Q2QUY1_FUNHE</name>
<reference evidence="6" key="1">
    <citation type="submission" date="2025-08" db="UniProtKB">
        <authorList>
            <consortium name="Ensembl"/>
        </authorList>
    </citation>
    <scope>IDENTIFICATION</scope>
</reference>
<evidence type="ECO:0000259" key="5">
    <source>
        <dbReference type="PROSITE" id="PS50888"/>
    </source>
</evidence>
<reference evidence="6" key="2">
    <citation type="submission" date="2025-09" db="UniProtKB">
        <authorList>
            <consortium name="Ensembl"/>
        </authorList>
    </citation>
    <scope>IDENTIFICATION</scope>
</reference>
<dbReference type="InterPro" id="IPR036638">
    <property type="entry name" value="HLH_DNA-bd_sf"/>
</dbReference>
<keyword evidence="2" id="KW-0238">DNA-binding</keyword>
<organism evidence="6 7">
    <name type="scientific">Fundulus heteroclitus</name>
    <name type="common">Killifish</name>
    <name type="synonym">Mummichog</name>
    <dbReference type="NCBI Taxonomy" id="8078"/>
    <lineage>
        <taxon>Eukaryota</taxon>
        <taxon>Metazoa</taxon>
        <taxon>Chordata</taxon>
        <taxon>Craniata</taxon>
        <taxon>Vertebrata</taxon>
        <taxon>Euteleostomi</taxon>
        <taxon>Actinopterygii</taxon>
        <taxon>Neopterygii</taxon>
        <taxon>Teleostei</taxon>
        <taxon>Neoteleostei</taxon>
        <taxon>Acanthomorphata</taxon>
        <taxon>Ovalentaria</taxon>
        <taxon>Atherinomorphae</taxon>
        <taxon>Cyprinodontiformes</taxon>
        <taxon>Fundulidae</taxon>
        <taxon>Fundulus</taxon>
    </lineage>
</organism>
<evidence type="ECO:0000256" key="2">
    <source>
        <dbReference type="ARBA" id="ARBA00023125"/>
    </source>
</evidence>
<dbReference type="AlphaFoldDB" id="A0A3Q2QUY1"/>
<dbReference type="PROSITE" id="PS50888">
    <property type="entry name" value="BHLH"/>
    <property type="match status" value="1"/>
</dbReference>
<evidence type="ECO:0000313" key="7">
    <source>
        <dbReference type="Proteomes" id="UP000265000"/>
    </source>
</evidence>
<dbReference type="GO" id="GO:0046983">
    <property type="term" value="F:protein dimerization activity"/>
    <property type="evidence" value="ECO:0007669"/>
    <property type="project" value="InterPro"/>
</dbReference>
<evidence type="ECO:0000256" key="4">
    <source>
        <dbReference type="SAM" id="MobiDB-lite"/>
    </source>
</evidence>
<dbReference type="Pfam" id="PF00010">
    <property type="entry name" value="HLH"/>
    <property type="match status" value="1"/>
</dbReference>
<dbReference type="Proteomes" id="UP000265000">
    <property type="component" value="Unplaced"/>
</dbReference>
<proteinExistence type="predicted"/>
<dbReference type="GO" id="GO:0000981">
    <property type="term" value="F:DNA-binding transcription factor activity, RNA polymerase II-specific"/>
    <property type="evidence" value="ECO:0007669"/>
    <property type="project" value="InterPro"/>
</dbReference>
<protein>
    <recommendedName>
        <fullName evidence="5">BHLH domain-containing protein</fullName>
    </recommendedName>
</protein>
<feature type="region of interest" description="Disordered" evidence="4">
    <location>
        <begin position="51"/>
        <end position="97"/>
    </location>
</feature>